<protein>
    <submittedName>
        <fullName evidence="1">Uncharacterized protein</fullName>
    </submittedName>
</protein>
<accession>K1Q6X4</accession>
<dbReference type="EMBL" id="JH815888">
    <property type="protein sequence ID" value="EKC27019.1"/>
    <property type="molecule type" value="Genomic_DNA"/>
</dbReference>
<evidence type="ECO:0000313" key="1">
    <source>
        <dbReference type="EMBL" id="EKC27019.1"/>
    </source>
</evidence>
<organism evidence="1">
    <name type="scientific">Magallana gigas</name>
    <name type="common">Pacific oyster</name>
    <name type="synonym">Crassostrea gigas</name>
    <dbReference type="NCBI Taxonomy" id="29159"/>
    <lineage>
        <taxon>Eukaryota</taxon>
        <taxon>Metazoa</taxon>
        <taxon>Spiralia</taxon>
        <taxon>Lophotrochozoa</taxon>
        <taxon>Mollusca</taxon>
        <taxon>Bivalvia</taxon>
        <taxon>Autobranchia</taxon>
        <taxon>Pteriomorphia</taxon>
        <taxon>Ostreida</taxon>
        <taxon>Ostreoidea</taxon>
        <taxon>Ostreidae</taxon>
        <taxon>Magallana</taxon>
    </lineage>
</organism>
<dbReference type="InParanoid" id="K1Q6X4"/>
<sequence>MPVLPDSNDCILTSMEVGDGLDNDCDGKVDEEICGDFTESTHNILDTTDSTTETAITAGFMRTKRSTTTQFSNTVNIPRTSGVSTMATTKISDIHERAHIRSKTSGLKNG</sequence>
<name>K1Q6X4_MAGGI</name>
<gene>
    <name evidence="1" type="ORF">CGI_10007900</name>
</gene>
<dbReference type="AlphaFoldDB" id="K1Q6X4"/>
<proteinExistence type="predicted"/>
<reference evidence="1" key="1">
    <citation type="journal article" date="2012" name="Nature">
        <title>The oyster genome reveals stress adaptation and complexity of shell formation.</title>
        <authorList>
            <person name="Zhang G."/>
            <person name="Fang X."/>
            <person name="Guo X."/>
            <person name="Li L."/>
            <person name="Luo R."/>
            <person name="Xu F."/>
            <person name="Yang P."/>
            <person name="Zhang L."/>
            <person name="Wang X."/>
            <person name="Qi H."/>
            <person name="Xiong Z."/>
            <person name="Que H."/>
            <person name="Xie Y."/>
            <person name="Holland P.W."/>
            <person name="Paps J."/>
            <person name="Zhu Y."/>
            <person name="Wu F."/>
            <person name="Chen Y."/>
            <person name="Wang J."/>
            <person name="Peng C."/>
            <person name="Meng J."/>
            <person name="Yang L."/>
            <person name="Liu J."/>
            <person name="Wen B."/>
            <person name="Zhang N."/>
            <person name="Huang Z."/>
            <person name="Zhu Q."/>
            <person name="Feng Y."/>
            <person name="Mount A."/>
            <person name="Hedgecock D."/>
            <person name="Xu Z."/>
            <person name="Liu Y."/>
            <person name="Domazet-Loso T."/>
            <person name="Du Y."/>
            <person name="Sun X."/>
            <person name="Zhang S."/>
            <person name="Liu B."/>
            <person name="Cheng P."/>
            <person name="Jiang X."/>
            <person name="Li J."/>
            <person name="Fan D."/>
            <person name="Wang W."/>
            <person name="Fu W."/>
            <person name="Wang T."/>
            <person name="Wang B."/>
            <person name="Zhang J."/>
            <person name="Peng Z."/>
            <person name="Li Y."/>
            <person name="Li N."/>
            <person name="Wang J."/>
            <person name="Chen M."/>
            <person name="He Y."/>
            <person name="Tan F."/>
            <person name="Song X."/>
            <person name="Zheng Q."/>
            <person name="Huang R."/>
            <person name="Yang H."/>
            <person name="Du X."/>
            <person name="Chen L."/>
            <person name="Yang M."/>
            <person name="Gaffney P.M."/>
            <person name="Wang S."/>
            <person name="Luo L."/>
            <person name="She Z."/>
            <person name="Ming Y."/>
            <person name="Huang W."/>
            <person name="Zhang S."/>
            <person name="Huang B."/>
            <person name="Zhang Y."/>
            <person name="Qu T."/>
            <person name="Ni P."/>
            <person name="Miao G."/>
            <person name="Wang J."/>
            <person name="Wang Q."/>
            <person name="Steinberg C.E."/>
            <person name="Wang H."/>
            <person name="Li N."/>
            <person name="Qian L."/>
            <person name="Zhang G."/>
            <person name="Li Y."/>
            <person name="Yang H."/>
            <person name="Liu X."/>
            <person name="Wang J."/>
            <person name="Yin Y."/>
            <person name="Wang J."/>
        </authorList>
    </citation>
    <scope>NUCLEOTIDE SEQUENCE [LARGE SCALE GENOMIC DNA]</scope>
    <source>
        <strain evidence="1">05x7-T-G4-1.051#20</strain>
    </source>
</reference>
<dbReference type="HOGENOM" id="CLU_2173419_0_0_1"/>